<gene>
    <name evidence="1" type="ORF">SPELUC_LOCUS2999</name>
</gene>
<dbReference type="Proteomes" id="UP000789366">
    <property type="component" value="Unassembled WGS sequence"/>
</dbReference>
<evidence type="ECO:0000313" key="2">
    <source>
        <dbReference type="Proteomes" id="UP000789366"/>
    </source>
</evidence>
<protein>
    <submittedName>
        <fullName evidence="1">14519_t:CDS:1</fullName>
    </submittedName>
</protein>
<organism evidence="1 2">
    <name type="scientific">Cetraspora pellucida</name>
    <dbReference type="NCBI Taxonomy" id="1433469"/>
    <lineage>
        <taxon>Eukaryota</taxon>
        <taxon>Fungi</taxon>
        <taxon>Fungi incertae sedis</taxon>
        <taxon>Mucoromycota</taxon>
        <taxon>Glomeromycotina</taxon>
        <taxon>Glomeromycetes</taxon>
        <taxon>Diversisporales</taxon>
        <taxon>Gigasporaceae</taxon>
        <taxon>Cetraspora</taxon>
    </lineage>
</organism>
<name>A0ACA9KYC6_9GLOM</name>
<sequence length="255" mass="28853">MLNMSEPNVPNERDPLIGSRYIKGPTILHYILKFLKNSQFIKILTIALVIGTFFILHESEQPEGYVIYNANVYTVDEKNPKIEAFTVLNGKFVDVGTRLDLLQKWTNLKHIDLRGRTVIPGLIDAHAHLMHLGDALTSVNLVGAKSIEDINQRIYEYLKTHPDTNGWIIGWGWDQTLWPSKSFPTSKDLDTDPILTQYAISLIRIDGHALWVNGRVLDILGKDKIPLEIDGGEIVRDKETGQLTGIFVDNAMRLI</sequence>
<comment type="caution">
    <text evidence="1">The sequence shown here is derived from an EMBL/GenBank/DDBJ whole genome shotgun (WGS) entry which is preliminary data.</text>
</comment>
<proteinExistence type="predicted"/>
<dbReference type="EMBL" id="CAJVPW010002173">
    <property type="protein sequence ID" value="CAG8500663.1"/>
    <property type="molecule type" value="Genomic_DNA"/>
</dbReference>
<evidence type="ECO:0000313" key="1">
    <source>
        <dbReference type="EMBL" id="CAG8500663.1"/>
    </source>
</evidence>
<reference evidence="1" key="1">
    <citation type="submission" date="2021-06" db="EMBL/GenBank/DDBJ databases">
        <authorList>
            <person name="Kallberg Y."/>
            <person name="Tangrot J."/>
            <person name="Rosling A."/>
        </authorList>
    </citation>
    <scope>NUCLEOTIDE SEQUENCE</scope>
    <source>
        <strain evidence="1">28 12/20/2015</strain>
    </source>
</reference>
<accession>A0ACA9KYC6</accession>
<feature type="non-terminal residue" evidence="1">
    <location>
        <position position="255"/>
    </location>
</feature>
<keyword evidence="2" id="KW-1185">Reference proteome</keyword>